<keyword evidence="1" id="KW-0812">Transmembrane</keyword>
<keyword evidence="1" id="KW-0472">Membrane</keyword>
<evidence type="ECO:0000313" key="3">
    <source>
        <dbReference type="Proteomes" id="UP000093779"/>
    </source>
</evidence>
<keyword evidence="1" id="KW-1133">Transmembrane helix</keyword>
<proteinExistence type="predicted"/>
<gene>
    <name evidence="2" type="ORF">A5726_25070</name>
</gene>
<dbReference type="EMBL" id="LZHX01000087">
    <property type="protein sequence ID" value="OBF14434.1"/>
    <property type="molecule type" value="Genomic_DNA"/>
</dbReference>
<name>A0A1A2V8Y1_9MYCO</name>
<organism evidence="2 3">
    <name type="scientific">Mycolicibacterium conceptionense</name>
    <dbReference type="NCBI Taxonomy" id="451644"/>
    <lineage>
        <taxon>Bacteria</taxon>
        <taxon>Bacillati</taxon>
        <taxon>Actinomycetota</taxon>
        <taxon>Actinomycetes</taxon>
        <taxon>Mycobacteriales</taxon>
        <taxon>Mycobacteriaceae</taxon>
        <taxon>Mycolicibacterium</taxon>
    </lineage>
</organism>
<sequence length="71" mass="8079">MTVLIVMIWALIAGFQIGAGWVINRGYGPFLWGFTHPFSRRPEVQADLAEIQYATLRSTESRWQSKPKGAR</sequence>
<evidence type="ECO:0000313" key="2">
    <source>
        <dbReference type="EMBL" id="OBF14434.1"/>
    </source>
</evidence>
<reference evidence="2 3" key="1">
    <citation type="submission" date="2016-06" db="EMBL/GenBank/DDBJ databases">
        <authorList>
            <person name="Kjaerup R.B."/>
            <person name="Dalgaard T.S."/>
            <person name="Juul-Madsen H.R."/>
        </authorList>
    </citation>
    <scope>NUCLEOTIDE SEQUENCE [LARGE SCALE GENOMIC DNA]</scope>
    <source>
        <strain evidence="2 3">ACS1953</strain>
    </source>
</reference>
<feature type="transmembrane region" description="Helical" evidence="1">
    <location>
        <begin position="6"/>
        <end position="23"/>
    </location>
</feature>
<dbReference type="AlphaFoldDB" id="A0A1A2V8Y1"/>
<comment type="caution">
    <text evidence="2">The sequence shown here is derived from an EMBL/GenBank/DDBJ whole genome shotgun (WGS) entry which is preliminary data.</text>
</comment>
<evidence type="ECO:0000256" key="1">
    <source>
        <dbReference type="SAM" id="Phobius"/>
    </source>
</evidence>
<dbReference type="Proteomes" id="UP000093779">
    <property type="component" value="Unassembled WGS sequence"/>
</dbReference>
<accession>A0A1A2V8Y1</accession>
<protein>
    <submittedName>
        <fullName evidence="2">Uncharacterized protein</fullName>
    </submittedName>
</protein>